<evidence type="ECO:0000313" key="2">
    <source>
        <dbReference type="EMBL" id="MFC4203440.1"/>
    </source>
</evidence>
<accession>A0ABV8P5N1</accession>
<dbReference type="Pfam" id="PF22599">
    <property type="entry name" value="SecDF_P1_head"/>
    <property type="match status" value="1"/>
</dbReference>
<reference evidence="3" key="1">
    <citation type="journal article" date="2019" name="Int. J. Syst. Evol. Microbiol.">
        <title>The Global Catalogue of Microorganisms (GCM) 10K type strain sequencing project: providing services to taxonomists for standard genome sequencing and annotation.</title>
        <authorList>
            <consortium name="The Broad Institute Genomics Platform"/>
            <consortium name="The Broad Institute Genome Sequencing Center for Infectious Disease"/>
            <person name="Wu L."/>
            <person name="Ma J."/>
        </authorList>
    </citation>
    <scope>NUCLEOTIDE SEQUENCE [LARGE SCALE GENOMIC DNA]</scope>
    <source>
        <strain evidence="3">LMG 24813</strain>
    </source>
</reference>
<keyword evidence="3" id="KW-1185">Reference proteome</keyword>
<sequence length="127" mass="13730">MEFRLAQSQPGQNLLPLPIGKYVLYYFPPPVLTGADLALAESMKTSEGQAYVHIEFNRQGTQRLAQLTQFNGGRWLLITVDGKLVAEPRIGAPISDGIINMTTGTDIEAARIVNGLIGAIGHEGNPK</sequence>
<feature type="domain" description="SecDF P1 head subdomain" evidence="1">
    <location>
        <begin position="29"/>
        <end position="111"/>
    </location>
</feature>
<comment type="caution">
    <text evidence="2">The sequence shown here is derived from an EMBL/GenBank/DDBJ whole genome shotgun (WGS) entry which is preliminary data.</text>
</comment>
<evidence type="ECO:0000259" key="1">
    <source>
        <dbReference type="Pfam" id="PF22599"/>
    </source>
</evidence>
<dbReference type="Proteomes" id="UP001595848">
    <property type="component" value="Unassembled WGS sequence"/>
</dbReference>
<dbReference type="EMBL" id="JBHSBV010000013">
    <property type="protein sequence ID" value="MFC4203440.1"/>
    <property type="molecule type" value="Genomic_DNA"/>
</dbReference>
<evidence type="ECO:0000313" key="3">
    <source>
        <dbReference type="Proteomes" id="UP001595848"/>
    </source>
</evidence>
<dbReference type="Gene3D" id="3.30.1360.200">
    <property type="match status" value="1"/>
</dbReference>
<name>A0ABV8P5N1_9BURK</name>
<protein>
    <recommendedName>
        <fullName evidence="1">SecDF P1 head subdomain domain-containing protein</fullName>
    </recommendedName>
</protein>
<proteinExistence type="predicted"/>
<gene>
    <name evidence="2" type="ORF">ACFOY1_21010</name>
</gene>
<dbReference type="InterPro" id="IPR054384">
    <property type="entry name" value="SecDF_P1_head"/>
</dbReference>
<organism evidence="2 3">
    <name type="scientific">Candidimonas humi</name>
    <dbReference type="NCBI Taxonomy" id="683355"/>
    <lineage>
        <taxon>Bacteria</taxon>
        <taxon>Pseudomonadati</taxon>
        <taxon>Pseudomonadota</taxon>
        <taxon>Betaproteobacteria</taxon>
        <taxon>Burkholderiales</taxon>
        <taxon>Alcaligenaceae</taxon>
        <taxon>Candidimonas</taxon>
    </lineage>
</organism>